<reference evidence="1 2" key="1">
    <citation type="submission" date="2015-04" db="EMBL/GenBank/DDBJ databases">
        <authorList>
            <person name="Syromyatnikov M.Y."/>
            <person name="Popov V.N."/>
        </authorList>
    </citation>
    <scope>NUCLEOTIDE SEQUENCE [LARGE SCALE GENOMIC DNA]</scope>
</reference>
<organism evidence="1 2">
    <name type="scientific">Clunio marinus</name>
    <dbReference type="NCBI Taxonomy" id="568069"/>
    <lineage>
        <taxon>Eukaryota</taxon>
        <taxon>Metazoa</taxon>
        <taxon>Ecdysozoa</taxon>
        <taxon>Arthropoda</taxon>
        <taxon>Hexapoda</taxon>
        <taxon>Insecta</taxon>
        <taxon>Pterygota</taxon>
        <taxon>Neoptera</taxon>
        <taxon>Endopterygota</taxon>
        <taxon>Diptera</taxon>
        <taxon>Nematocera</taxon>
        <taxon>Chironomoidea</taxon>
        <taxon>Chironomidae</taxon>
        <taxon>Clunio</taxon>
    </lineage>
</organism>
<keyword evidence="2" id="KW-1185">Reference proteome</keyword>
<protein>
    <submittedName>
        <fullName evidence="1">CLUMA_CG004158, isoform A</fullName>
    </submittedName>
</protein>
<name>A0A1J1HWE8_9DIPT</name>
<proteinExistence type="predicted"/>
<gene>
    <name evidence="1" type="ORF">CLUMA_CG004158</name>
</gene>
<evidence type="ECO:0000313" key="2">
    <source>
        <dbReference type="Proteomes" id="UP000183832"/>
    </source>
</evidence>
<dbReference type="EMBL" id="CVRI01000019">
    <property type="protein sequence ID" value="CRK90449.1"/>
    <property type="molecule type" value="Genomic_DNA"/>
</dbReference>
<dbReference type="Proteomes" id="UP000183832">
    <property type="component" value="Unassembled WGS sequence"/>
</dbReference>
<feature type="non-terminal residue" evidence="1">
    <location>
        <position position="1"/>
    </location>
</feature>
<evidence type="ECO:0000313" key="1">
    <source>
        <dbReference type="EMBL" id="CRK90449.1"/>
    </source>
</evidence>
<accession>A0A1J1HWE8</accession>
<dbReference type="AlphaFoldDB" id="A0A1J1HWE8"/>
<sequence length="284" mass="32556">LPPVESCNTLDSSDEPAAAAKLSAILEDSFEEYWDQHRQILSRKPTYDNFLEMFGLHDVYNSRRNPPCQASDGARTISKRYNEQRDRGYQAIFDSLPPNYLEEIFNSNQDESSSDKSCFLEKVSRVQETLFPRTTSQAQTPIQGRVQRRVYNKPLPAPKFEEPFDTAVFEALVGKNYQPGYPSYYYEQSTSAAAKLRDEIQAELANQGRPKQRVFQKIIPRPEHGQHYGTVVFEAEGTKIQSPQSNYSEQAPTFDNSMDEFLHYERLAQGSDNNAELANQRRSD</sequence>
<feature type="non-terminal residue" evidence="1">
    <location>
        <position position="284"/>
    </location>
</feature>